<dbReference type="EC" id="4.6.1.13" evidence="2"/>
<feature type="domain" description="Phosphatidylinositol-specific phospholipase C X" evidence="6">
    <location>
        <begin position="45"/>
        <end position="208"/>
    </location>
</feature>
<name>A0ABV4WV44_9CYAN</name>
<comment type="catalytic activity">
    <reaction evidence="1">
        <text>a 1,2-diacyl-sn-glycero-3-phospho-(1D-myo-inositol) = 1D-myo-inositol 1,2-cyclic phosphate + a 1,2-diacyl-sn-glycerol</text>
        <dbReference type="Rhea" id="RHEA:17093"/>
        <dbReference type="ChEBI" id="CHEBI:17815"/>
        <dbReference type="ChEBI" id="CHEBI:57880"/>
        <dbReference type="ChEBI" id="CHEBI:58484"/>
        <dbReference type="EC" id="4.6.1.13"/>
    </reaction>
</comment>
<comment type="caution">
    <text evidence="7">The sequence shown here is derived from an EMBL/GenBank/DDBJ whole genome shotgun (WGS) entry which is preliminary data.</text>
</comment>
<gene>
    <name evidence="7" type="ORF">ACE1CA_29970</name>
</gene>
<dbReference type="SUPFAM" id="SSF51695">
    <property type="entry name" value="PLC-like phosphodiesterases"/>
    <property type="match status" value="1"/>
</dbReference>
<dbReference type="SMART" id="SM00148">
    <property type="entry name" value="PLCXc"/>
    <property type="match status" value="1"/>
</dbReference>
<evidence type="ECO:0000256" key="1">
    <source>
        <dbReference type="ARBA" id="ARBA00001316"/>
    </source>
</evidence>
<accession>A0ABV4WV44</accession>
<dbReference type="Gene3D" id="3.20.20.190">
    <property type="entry name" value="Phosphatidylinositol (PI) phosphodiesterase"/>
    <property type="match status" value="1"/>
</dbReference>
<dbReference type="InterPro" id="IPR017946">
    <property type="entry name" value="PLC-like_Pdiesterase_TIM-brl"/>
</dbReference>
<sequence length="586" mass="65235">MKHTRSIAYALVLGIFISIFMLVFTPPATAATINSAKWMEQLAPRIGDKPLREIYIPGTHDSGTYGLIPSHIRPIDDVFAPDANNGLLRFGTYIGVTDAWAKAQEKTIYQQLVDGIRHLDLRPCTEKNGTLRICHGMYGPLMQYVLKDIKKFASENPKEIVIVEFGGISVTLPEKVEEEVRKLLENDADLRLQKMIQSELGQYLVDHSKVTPTSTPNEIWNTQAGKSLIVIYANNSNSSYWSTANRTNSWKAQDTWNVHRKRETLENALKDSQNEDKLFLFSGAATPDDNGNFLFSGLASLQNLADQTNPVVLGWVKNEWSKKRLNIIEIDFYNRTCLVPLTYALNGEKSIPLYACNIGIETSWSKQEGGMAAARSCPKDFRDDRSYCAKPAAYGRGAGYVIWEKAKCERENSQGCEQYGAIWYPKCASGFKPIECCICTPICPNGMSDIGVSCQKLGVPQINLNDGVLIKGSSGAVFVMISGVRRGIPSPDIFNSRGYKWENIITIPDDKLNSIPVGLNLGKPEISLTDGVLIKGNDDPIFVMELGKRRWISSPDIFNSKGYKWENVKNISEQELDAIPLGAIIQ</sequence>
<keyword evidence="7" id="KW-0378">Hydrolase</keyword>
<dbReference type="Proteomes" id="UP001576780">
    <property type="component" value="Unassembled WGS sequence"/>
</dbReference>
<evidence type="ECO:0000313" key="8">
    <source>
        <dbReference type="Proteomes" id="UP001576780"/>
    </source>
</evidence>
<dbReference type="CDD" id="cd08587">
    <property type="entry name" value="PI-PLCXDc_like"/>
    <property type="match status" value="1"/>
</dbReference>
<protein>
    <recommendedName>
        <fullName evidence="3">1-phosphatidylinositol phosphodiesterase</fullName>
        <ecNumber evidence="2">4.6.1.13</ecNumber>
    </recommendedName>
    <alternativeName>
        <fullName evidence="4">Phosphatidylinositol diacylglycerol-lyase</fullName>
    </alternativeName>
    <alternativeName>
        <fullName evidence="5">Phosphatidylinositol-specific phospholipase C</fullName>
    </alternativeName>
</protein>
<keyword evidence="8" id="KW-1185">Reference proteome</keyword>
<evidence type="ECO:0000259" key="6">
    <source>
        <dbReference type="SMART" id="SM00148"/>
    </source>
</evidence>
<dbReference type="PANTHER" id="PTHR13593:SF113">
    <property type="entry name" value="SI:DKEY-266F7.9"/>
    <property type="match status" value="1"/>
</dbReference>
<evidence type="ECO:0000313" key="7">
    <source>
        <dbReference type="EMBL" id="MFB2838736.1"/>
    </source>
</evidence>
<dbReference type="InterPro" id="IPR051057">
    <property type="entry name" value="PI-PLC_domain"/>
</dbReference>
<evidence type="ECO:0000256" key="3">
    <source>
        <dbReference type="ARBA" id="ARBA00019758"/>
    </source>
</evidence>
<dbReference type="InterPro" id="IPR000909">
    <property type="entry name" value="PLipase_C_PInositol-sp_X_dom"/>
</dbReference>
<organism evidence="7 8">
    <name type="scientific">Floridaenema evergladense BLCC-F167</name>
    <dbReference type="NCBI Taxonomy" id="3153639"/>
    <lineage>
        <taxon>Bacteria</taxon>
        <taxon>Bacillati</taxon>
        <taxon>Cyanobacteriota</taxon>
        <taxon>Cyanophyceae</taxon>
        <taxon>Oscillatoriophycideae</taxon>
        <taxon>Aerosakkonematales</taxon>
        <taxon>Aerosakkonemataceae</taxon>
        <taxon>Floridanema</taxon>
        <taxon>Floridanema evergladense</taxon>
    </lineage>
</organism>
<dbReference type="PANTHER" id="PTHR13593">
    <property type="match status" value="1"/>
</dbReference>
<proteinExistence type="predicted"/>
<dbReference type="PROSITE" id="PS50007">
    <property type="entry name" value="PIPLC_X_DOMAIN"/>
    <property type="match status" value="1"/>
</dbReference>
<evidence type="ECO:0000256" key="4">
    <source>
        <dbReference type="ARBA" id="ARBA00030474"/>
    </source>
</evidence>
<evidence type="ECO:0000256" key="2">
    <source>
        <dbReference type="ARBA" id="ARBA00012581"/>
    </source>
</evidence>
<dbReference type="EMBL" id="JBHFNT010000276">
    <property type="protein sequence ID" value="MFB2838736.1"/>
    <property type="molecule type" value="Genomic_DNA"/>
</dbReference>
<dbReference type="GO" id="GO:0016787">
    <property type="term" value="F:hydrolase activity"/>
    <property type="evidence" value="ECO:0007669"/>
    <property type="project" value="UniProtKB-KW"/>
</dbReference>
<reference evidence="7 8" key="1">
    <citation type="submission" date="2024-09" db="EMBL/GenBank/DDBJ databases">
        <title>Floridaenema gen nov. (Aerosakkonemataceae, Aerosakkonematales ord. nov., Cyanobacteria) from benthic tropical and subtropical fresh waters, with the description of four new species.</title>
        <authorList>
            <person name="Moretto J.A."/>
            <person name="Berthold D.E."/>
            <person name="Lefler F.W."/>
            <person name="Huang I.-S."/>
            <person name="Laughinghouse H. IV."/>
        </authorList>
    </citation>
    <scope>NUCLEOTIDE SEQUENCE [LARGE SCALE GENOMIC DNA]</scope>
    <source>
        <strain evidence="7 8">BLCC-F167</strain>
    </source>
</reference>
<dbReference type="Pfam" id="PF00388">
    <property type="entry name" value="PI-PLC-X"/>
    <property type="match status" value="1"/>
</dbReference>
<dbReference type="RefSeq" id="WP_413281035.1">
    <property type="nucleotide sequence ID" value="NZ_JBHFNT010000276.1"/>
</dbReference>
<evidence type="ECO:0000256" key="5">
    <source>
        <dbReference type="ARBA" id="ARBA00030782"/>
    </source>
</evidence>